<dbReference type="InterPro" id="IPR019734">
    <property type="entry name" value="TPR_rpt"/>
</dbReference>
<sequence length="107" mass="11961">MKRTPRMEQLEDLLRQDPDDPFLRYGLALEYASVGDDDTCARMLLELIARPAGPPYIPAYLQAGQVLIRLERYEEAREVLRQGIEAAQAAGDPHAAGEMQGFLDSIT</sequence>
<dbReference type="Gene3D" id="1.25.40.10">
    <property type="entry name" value="Tetratricopeptide repeat domain"/>
    <property type="match status" value="2"/>
</dbReference>
<dbReference type="Pfam" id="PF13181">
    <property type="entry name" value="TPR_8"/>
    <property type="match status" value="1"/>
</dbReference>
<accession>A0A7V9AAZ1</accession>
<dbReference type="AlphaFoldDB" id="A0A7V9AAZ1"/>
<gene>
    <name evidence="1" type="ORF">H0921_03545</name>
</gene>
<name>A0A7V9AAZ1_9BACT</name>
<reference evidence="1 2" key="1">
    <citation type="submission" date="2020-07" db="EMBL/GenBank/DDBJ databases">
        <title>Thermogemmata thermophila gen. nov., sp. nov., a novel moderate thermophilic planctomycete from a Kamchatka hot spring.</title>
        <authorList>
            <person name="Elcheninov A.G."/>
            <person name="Podosokorskaya O.A."/>
            <person name="Kovaleva O.L."/>
            <person name="Novikov A."/>
            <person name="Bonch-Osmolovskaya E.A."/>
            <person name="Toshchakov S.V."/>
            <person name="Kublanov I.V."/>
        </authorList>
    </citation>
    <scope>NUCLEOTIDE SEQUENCE [LARGE SCALE GENOMIC DNA]</scope>
    <source>
        <strain evidence="1 2">2918</strain>
    </source>
</reference>
<proteinExistence type="predicted"/>
<dbReference type="SUPFAM" id="SSF48452">
    <property type="entry name" value="TPR-like"/>
    <property type="match status" value="1"/>
</dbReference>
<dbReference type="Pfam" id="PF14561">
    <property type="entry name" value="TPR_20"/>
    <property type="match status" value="1"/>
</dbReference>
<comment type="caution">
    <text evidence="1">The sequence shown here is derived from an EMBL/GenBank/DDBJ whole genome shotgun (WGS) entry which is preliminary data.</text>
</comment>
<evidence type="ECO:0000313" key="1">
    <source>
        <dbReference type="EMBL" id="MBA2225232.1"/>
    </source>
</evidence>
<evidence type="ECO:0000313" key="2">
    <source>
        <dbReference type="Proteomes" id="UP000542342"/>
    </source>
</evidence>
<dbReference type="Proteomes" id="UP000542342">
    <property type="component" value="Unassembled WGS sequence"/>
</dbReference>
<protein>
    <submittedName>
        <fullName evidence="1">Tetratricopeptide repeat protein</fullName>
    </submittedName>
</protein>
<dbReference type="InterPro" id="IPR011990">
    <property type="entry name" value="TPR-like_helical_dom_sf"/>
</dbReference>
<dbReference type="EMBL" id="JACEFB010000001">
    <property type="protein sequence ID" value="MBA2225232.1"/>
    <property type="molecule type" value="Genomic_DNA"/>
</dbReference>
<dbReference type="RefSeq" id="WP_194536613.1">
    <property type="nucleotide sequence ID" value="NZ_JACEFB010000001.1"/>
</dbReference>
<keyword evidence="2" id="KW-1185">Reference proteome</keyword>
<organism evidence="1 2">
    <name type="scientific">Thermogemmata fonticola</name>
    <dbReference type="NCBI Taxonomy" id="2755323"/>
    <lineage>
        <taxon>Bacteria</taxon>
        <taxon>Pseudomonadati</taxon>
        <taxon>Planctomycetota</taxon>
        <taxon>Planctomycetia</taxon>
        <taxon>Gemmatales</taxon>
        <taxon>Gemmataceae</taxon>
        <taxon>Thermogemmata</taxon>
    </lineage>
</organism>